<keyword evidence="6" id="KW-1185">Reference proteome</keyword>
<keyword evidence="1" id="KW-0677">Repeat</keyword>
<dbReference type="InterPro" id="IPR007110">
    <property type="entry name" value="Ig-like_dom"/>
</dbReference>
<dbReference type="InterPro" id="IPR036179">
    <property type="entry name" value="Ig-like_dom_sf"/>
</dbReference>
<dbReference type="AlphaFoldDB" id="A0AAN8X6V6"/>
<comment type="caution">
    <text evidence="5">The sequence shown here is derived from an EMBL/GenBank/DDBJ whole genome shotgun (WGS) entry which is preliminary data.</text>
</comment>
<accession>A0AAN8X6V6</accession>
<proteinExistence type="predicted"/>
<dbReference type="EMBL" id="JAXCGZ010007618">
    <property type="protein sequence ID" value="KAK7078960.1"/>
    <property type="molecule type" value="Genomic_DNA"/>
</dbReference>
<keyword evidence="2" id="KW-1015">Disulfide bond</keyword>
<dbReference type="Pfam" id="PF00047">
    <property type="entry name" value="ig"/>
    <property type="match status" value="1"/>
</dbReference>
<evidence type="ECO:0000256" key="2">
    <source>
        <dbReference type="ARBA" id="ARBA00023157"/>
    </source>
</evidence>
<organism evidence="5 6">
    <name type="scientific">Halocaridina rubra</name>
    <name type="common">Hawaiian red shrimp</name>
    <dbReference type="NCBI Taxonomy" id="373956"/>
    <lineage>
        <taxon>Eukaryota</taxon>
        <taxon>Metazoa</taxon>
        <taxon>Ecdysozoa</taxon>
        <taxon>Arthropoda</taxon>
        <taxon>Crustacea</taxon>
        <taxon>Multicrustacea</taxon>
        <taxon>Malacostraca</taxon>
        <taxon>Eumalacostraca</taxon>
        <taxon>Eucarida</taxon>
        <taxon>Decapoda</taxon>
        <taxon>Pleocyemata</taxon>
        <taxon>Caridea</taxon>
        <taxon>Atyoidea</taxon>
        <taxon>Atyidae</taxon>
        <taxon>Halocaridina</taxon>
    </lineage>
</organism>
<sequence>MIVAVHTRMISRISRYSVTHDSHKTWTLHITGVTEDDAGYYMCQVNTDPALSQVGLLQVVVPPDIEDKESSPSEIQVREKSDVTLKCSATGAPDPWIKWKREDGKMIVTNSRNPVITYEALLALGWPLFVGRDYLFQEQRQNAKSLR</sequence>
<dbReference type="InterPro" id="IPR051170">
    <property type="entry name" value="Neural/epithelial_adhesion"/>
</dbReference>
<keyword evidence="3" id="KW-0393">Immunoglobulin domain</keyword>
<dbReference type="InterPro" id="IPR013783">
    <property type="entry name" value="Ig-like_fold"/>
</dbReference>
<evidence type="ECO:0000313" key="5">
    <source>
        <dbReference type="EMBL" id="KAK7078960.1"/>
    </source>
</evidence>
<evidence type="ECO:0000256" key="1">
    <source>
        <dbReference type="ARBA" id="ARBA00022737"/>
    </source>
</evidence>
<dbReference type="GO" id="GO:0043005">
    <property type="term" value="C:neuron projection"/>
    <property type="evidence" value="ECO:0007669"/>
    <property type="project" value="TreeGrafter"/>
</dbReference>
<dbReference type="Proteomes" id="UP001381693">
    <property type="component" value="Unassembled WGS sequence"/>
</dbReference>
<evidence type="ECO:0000313" key="6">
    <source>
        <dbReference type="Proteomes" id="UP001381693"/>
    </source>
</evidence>
<dbReference type="PANTHER" id="PTHR12231">
    <property type="entry name" value="CTX-RELATED TYPE I TRANSMEMBRANE PROTEIN"/>
    <property type="match status" value="1"/>
</dbReference>
<evidence type="ECO:0000256" key="3">
    <source>
        <dbReference type="ARBA" id="ARBA00023319"/>
    </source>
</evidence>
<dbReference type="SUPFAM" id="SSF48726">
    <property type="entry name" value="Immunoglobulin"/>
    <property type="match status" value="2"/>
</dbReference>
<protein>
    <recommendedName>
        <fullName evidence="4">Ig-like domain-containing protein</fullName>
    </recommendedName>
</protein>
<feature type="domain" description="Ig-like" evidence="4">
    <location>
        <begin position="63"/>
        <end position="102"/>
    </location>
</feature>
<dbReference type="Pfam" id="PF13927">
    <property type="entry name" value="Ig_3"/>
    <property type="match status" value="1"/>
</dbReference>
<dbReference type="Gene3D" id="2.60.40.10">
    <property type="entry name" value="Immunoglobulins"/>
    <property type="match status" value="2"/>
</dbReference>
<dbReference type="PROSITE" id="PS50835">
    <property type="entry name" value="IG_LIKE"/>
    <property type="match status" value="1"/>
</dbReference>
<gene>
    <name evidence="5" type="ORF">SK128_016869</name>
</gene>
<dbReference type="PANTHER" id="PTHR12231:SF253">
    <property type="entry name" value="DPR-INTERACTING PROTEIN ETA, ISOFORM B-RELATED"/>
    <property type="match status" value="1"/>
</dbReference>
<reference evidence="5 6" key="1">
    <citation type="submission" date="2023-11" db="EMBL/GenBank/DDBJ databases">
        <title>Halocaridina rubra genome assembly.</title>
        <authorList>
            <person name="Smith C."/>
        </authorList>
    </citation>
    <scope>NUCLEOTIDE SEQUENCE [LARGE SCALE GENOMIC DNA]</scope>
    <source>
        <strain evidence="5">EP-1</strain>
        <tissue evidence="5">Whole</tissue>
    </source>
</reference>
<dbReference type="InterPro" id="IPR013151">
    <property type="entry name" value="Immunoglobulin_dom"/>
</dbReference>
<name>A0AAN8X6V6_HALRR</name>
<evidence type="ECO:0000259" key="4">
    <source>
        <dbReference type="PROSITE" id="PS50835"/>
    </source>
</evidence>